<dbReference type="SUPFAM" id="SSF57903">
    <property type="entry name" value="FYVE/PHD zinc finger"/>
    <property type="match status" value="1"/>
</dbReference>
<evidence type="ECO:0000313" key="7">
    <source>
        <dbReference type="EMBL" id="POI24764.1"/>
    </source>
</evidence>
<dbReference type="PROSITE" id="PS50089">
    <property type="entry name" value="ZF_RING_2"/>
    <property type="match status" value="1"/>
</dbReference>
<dbReference type="InterPro" id="IPR019786">
    <property type="entry name" value="Zinc_finger_PHD-type_CS"/>
</dbReference>
<dbReference type="PROSITE" id="PS51805">
    <property type="entry name" value="EPHD"/>
    <property type="match status" value="1"/>
</dbReference>
<organism evidence="7 8">
    <name type="scientific">Bambusicola thoracicus</name>
    <name type="common">Chinese bamboo-partridge</name>
    <name type="synonym">Perdix thoracica</name>
    <dbReference type="NCBI Taxonomy" id="9083"/>
    <lineage>
        <taxon>Eukaryota</taxon>
        <taxon>Metazoa</taxon>
        <taxon>Chordata</taxon>
        <taxon>Craniata</taxon>
        <taxon>Vertebrata</taxon>
        <taxon>Euteleostomi</taxon>
        <taxon>Archelosauria</taxon>
        <taxon>Archosauria</taxon>
        <taxon>Dinosauria</taxon>
        <taxon>Saurischia</taxon>
        <taxon>Theropoda</taxon>
        <taxon>Coelurosauria</taxon>
        <taxon>Aves</taxon>
        <taxon>Neognathae</taxon>
        <taxon>Galloanserae</taxon>
        <taxon>Galliformes</taxon>
        <taxon>Phasianidae</taxon>
        <taxon>Perdicinae</taxon>
        <taxon>Bambusicola</taxon>
    </lineage>
</organism>
<keyword evidence="3" id="KW-0862">Zinc</keyword>
<evidence type="ECO:0000313" key="8">
    <source>
        <dbReference type="Proteomes" id="UP000237246"/>
    </source>
</evidence>
<evidence type="ECO:0000256" key="4">
    <source>
        <dbReference type="PROSITE-ProRule" id="PRU00175"/>
    </source>
</evidence>
<evidence type="ECO:0000256" key="3">
    <source>
        <dbReference type="ARBA" id="ARBA00022833"/>
    </source>
</evidence>
<evidence type="ECO:0000259" key="6">
    <source>
        <dbReference type="PROSITE" id="PS51805"/>
    </source>
</evidence>
<dbReference type="InterPro" id="IPR011011">
    <property type="entry name" value="Znf_FYVE_PHD"/>
</dbReference>
<evidence type="ECO:0000256" key="1">
    <source>
        <dbReference type="ARBA" id="ARBA00022723"/>
    </source>
</evidence>
<gene>
    <name evidence="7" type="ORF">CIB84_011486</name>
</gene>
<dbReference type="InterPro" id="IPR001841">
    <property type="entry name" value="Znf_RING"/>
</dbReference>
<dbReference type="PANTHER" id="PTHR12420">
    <property type="entry name" value="PHD FINGER PROTEIN"/>
    <property type="match status" value="1"/>
</dbReference>
<dbReference type="InterPro" id="IPR051188">
    <property type="entry name" value="PHD-type_Zinc_Finger"/>
</dbReference>
<reference evidence="7 8" key="1">
    <citation type="submission" date="2018-01" db="EMBL/GenBank/DDBJ databases">
        <title>Comparison of the Chinese Bamboo Partridge and Red Junglefowl genome sequences highlights the importance of demography in genome evolution.</title>
        <authorList>
            <person name="Tiley G.P."/>
            <person name="Kimball R.T."/>
            <person name="Braun E.L."/>
            <person name="Burleigh J.G."/>
        </authorList>
    </citation>
    <scope>NUCLEOTIDE SEQUENCE [LARGE SCALE GENOMIC DNA]</scope>
    <source>
        <strain evidence="7">RTK389</strain>
        <tissue evidence="7">Blood</tissue>
    </source>
</reference>
<dbReference type="PROSITE" id="PS01359">
    <property type="entry name" value="ZF_PHD_1"/>
    <property type="match status" value="1"/>
</dbReference>
<evidence type="ECO:0000256" key="2">
    <source>
        <dbReference type="ARBA" id="ARBA00022771"/>
    </source>
</evidence>
<dbReference type="Gene3D" id="3.30.40.10">
    <property type="entry name" value="Zinc/RING finger domain, C3HC4 (zinc finger)"/>
    <property type="match status" value="2"/>
</dbReference>
<dbReference type="PANTHER" id="PTHR12420:SF47">
    <property type="entry name" value="PHD FINGER PROTEIN 7"/>
    <property type="match status" value="1"/>
</dbReference>
<feature type="domain" description="PHD-type" evidence="6">
    <location>
        <begin position="1"/>
        <end position="83"/>
    </location>
</feature>
<feature type="non-terminal residue" evidence="7">
    <location>
        <position position="1"/>
    </location>
</feature>
<dbReference type="Proteomes" id="UP000237246">
    <property type="component" value="Unassembled WGS sequence"/>
</dbReference>
<dbReference type="GO" id="GO:0008270">
    <property type="term" value="F:zinc ion binding"/>
    <property type="evidence" value="ECO:0007669"/>
    <property type="project" value="UniProtKB-KW"/>
</dbReference>
<dbReference type="EMBL" id="PPHD01038702">
    <property type="protein sequence ID" value="POI24764.1"/>
    <property type="molecule type" value="Genomic_DNA"/>
</dbReference>
<dbReference type="InterPro" id="IPR034732">
    <property type="entry name" value="EPHD"/>
</dbReference>
<feature type="domain" description="RING-type" evidence="5">
    <location>
        <begin position="98"/>
        <end position="147"/>
    </location>
</feature>
<dbReference type="InterPro" id="IPR001965">
    <property type="entry name" value="Znf_PHD"/>
</dbReference>
<proteinExistence type="predicted"/>
<evidence type="ECO:0008006" key="9">
    <source>
        <dbReference type="Google" id="ProtNLM"/>
    </source>
</evidence>
<dbReference type="GO" id="GO:0005634">
    <property type="term" value="C:nucleus"/>
    <property type="evidence" value="ECO:0007669"/>
    <property type="project" value="TreeGrafter"/>
</dbReference>
<dbReference type="Pfam" id="PF13771">
    <property type="entry name" value="zf-HC5HC2H"/>
    <property type="match status" value="1"/>
</dbReference>
<dbReference type="InterPro" id="IPR013083">
    <property type="entry name" value="Znf_RING/FYVE/PHD"/>
</dbReference>
<sequence length="185" mass="21002">LFANIRFEESGPWEETVRLPVETIRCRIKQADQKQCFVCGERGAAISCAERGCARSFHLPCAVDGECVTQFFGQHRSFCSEHRPRQAVEAAPSQGTECVICLEPMGDSMSYQTLKCPACKDTWFHRSCVQGQAMSSGTMCFQCPICQDTEQFRAEMSTLGIQIPVRRPTWWDDSTYPSLLRRRSR</sequence>
<name>A0A2P4SKX4_BAMTH</name>
<accession>A0A2P4SKX4</accession>
<keyword evidence="2 4" id="KW-0863">Zinc-finger</keyword>
<dbReference type="OrthoDB" id="512616at2759"/>
<comment type="caution">
    <text evidence="7">The sequence shown here is derived from an EMBL/GenBank/DDBJ whole genome shotgun (WGS) entry which is preliminary data.</text>
</comment>
<dbReference type="SMART" id="SM00249">
    <property type="entry name" value="PHD"/>
    <property type="match status" value="2"/>
</dbReference>
<keyword evidence="1" id="KW-0479">Metal-binding</keyword>
<keyword evidence="8" id="KW-1185">Reference proteome</keyword>
<evidence type="ECO:0000259" key="5">
    <source>
        <dbReference type="PROSITE" id="PS50089"/>
    </source>
</evidence>
<protein>
    <recommendedName>
        <fullName evidence="9">PHD-type domain-containing protein</fullName>
    </recommendedName>
</protein>
<dbReference type="AlphaFoldDB" id="A0A2P4SKX4"/>